<evidence type="ECO:0000259" key="6">
    <source>
        <dbReference type="Pfam" id="PF07980"/>
    </source>
</evidence>
<evidence type="ECO:0000313" key="8">
    <source>
        <dbReference type="EMBL" id="WCT12438.1"/>
    </source>
</evidence>
<dbReference type="SUPFAM" id="SSF48452">
    <property type="entry name" value="TPR-like"/>
    <property type="match status" value="1"/>
</dbReference>
<evidence type="ECO:0000256" key="5">
    <source>
        <dbReference type="ARBA" id="ARBA00023237"/>
    </source>
</evidence>
<keyword evidence="5" id="KW-0998">Cell outer membrane</keyword>
<dbReference type="RefSeq" id="WP_273630701.1">
    <property type="nucleotide sequence ID" value="NZ_CP117167.1"/>
</dbReference>
<dbReference type="InterPro" id="IPR033985">
    <property type="entry name" value="SusD-like_N"/>
</dbReference>
<comment type="subcellular location">
    <subcellularLocation>
        <location evidence="1">Cell outer membrane</location>
    </subcellularLocation>
</comment>
<evidence type="ECO:0000259" key="7">
    <source>
        <dbReference type="Pfam" id="PF14322"/>
    </source>
</evidence>
<dbReference type="InterPro" id="IPR012944">
    <property type="entry name" value="SusD_RagB_dom"/>
</dbReference>
<dbReference type="Pfam" id="PF14322">
    <property type="entry name" value="SusD-like_3"/>
    <property type="match status" value="1"/>
</dbReference>
<comment type="similarity">
    <text evidence="2">Belongs to the SusD family.</text>
</comment>
<accession>A0ABY7T847</accession>
<gene>
    <name evidence="8" type="ORF">PQO05_00645</name>
</gene>
<dbReference type="EMBL" id="CP117167">
    <property type="protein sequence ID" value="WCT12438.1"/>
    <property type="molecule type" value="Genomic_DNA"/>
</dbReference>
<feature type="domain" description="SusD-like N-terminal" evidence="7">
    <location>
        <begin position="67"/>
        <end position="239"/>
    </location>
</feature>
<dbReference type="CDD" id="cd08977">
    <property type="entry name" value="SusD"/>
    <property type="match status" value="1"/>
</dbReference>
<evidence type="ECO:0000256" key="2">
    <source>
        <dbReference type="ARBA" id="ARBA00006275"/>
    </source>
</evidence>
<reference evidence="8 9" key="1">
    <citation type="submission" date="2023-02" db="EMBL/GenBank/DDBJ databases">
        <title>Genome sequence of Mucilaginibacter jinjuensis strain KACC 16571.</title>
        <authorList>
            <person name="Kim S."/>
            <person name="Heo J."/>
            <person name="Kwon S.-W."/>
        </authorList>
    </citation>
    <scope>NUCLEOTIDE SEQUENCE [LARGE SCALE GENOMIC DNA]</scope>
    <source>
        <strain evidence="8 9">KACC 16571</strain>
    </source>
</reference>
<dbReference type="InterPro" id="IPR011990">
    <property type="entry name" value="TPR-like_helical_dom_sf"/>
</dbReference>
<dbReference type="Pfam" id="PF07980">
    <property type="entry name" value="SusD_RagB"/>
    <property type="match status" value="1"/>
</dbReference>
<dbReference type="Gene3D" id="1.25.40.390">
    <property type="match status" value="1"/>
</dbReference>
<keyword evidence="4" id="KW-0472">Membrane</keyword>
<keyword evidence="9" id="KW-1185">Reference proteome</keyword>
<feature type="domain" description="RagB/SusD" evidence="6">
    <location>
        <begin position="372"/>
        <end position="452"/>
    </location>
</feature>
<keyword evidence="3" id="KW-0732">Signal</keyword>
<dbReference type="Proteomes" id="UP001216139">
    <property type="component" value="Chromosome"/>
</dbReference>
<sequence>MKKKILVMLGIAVTLNYSCQKDKLYPVNQTQVSNQDNAPFTTPSRILSQVLALYSTARSGQFLGGRYTVYNEVKADNWVNYSQNSITAYQTWNATVTSTSSEVQNLWAQAYYVINNCNLFIDGMAAKGTSVVGAATAANYIGEAKFVRALSYYCLLQLYARPYIDGNGSKPGLPLRLTGNSVYGNYDLARSTVAQVYAQVISDLNDAETGLPSTYSDALTNVIRAHKNSAIALKTRVYLAMQAYDKVVTEGNKIVTASAPFTAPTGVANALQADVTKVYAAPYSTTESIFSMPFVSGTENPGTQNQLGYYFYQNAGTKGIAEFYLNPTGVIADPNWKAADKRRSLLYTSVASATAGKVFTLKYPLASPYPDYVPIMRYPEVLLNLAEARARTTNAVDPQAVALLNAVRNRSDASTTFTVASFATATDLINAILQERNIEFLGEGLRNIDLVRLGLTIPAKSTVSAIPSTDSRYIWPIAGDELLYNKLMTPNN</sequence>
<protein>
    <submittedName>
        <fullName evidence="8">RagB/SusD family nutrient uptake outer membrane protein</fullName>
    </submittedName>
</protein>
<evidence type="ECO:0000256" key="1">
    <source>
        <dbReference type="ARBA" id="ARBA00004442"/>
    </source>
</evidence>
<proteinExistence type="inferred from homology"/>
<name>A0ABY7T847_9SPHI</name>
<organism evidence="8 9">
    <name type="scientific">Mucilaginibacter jinjuensis</name>
    <dbReference type="NCBI Taxonomy" id="1176721"/>
    <lineage>
        <taxon>Bacteria</taxon>
        <taxon>Pseudomonadati</taxon>
        <taxon>Bacteroidota</taxon>
        <taxon>Sphingobacteriia</taxon>
        <taxon>Sphingobacteriales</taxon>
        <taxon>Sphingobacteriaceae</taxon>
        <taxon>Mucilaginibacter</taxon>
    </lineage>
</organism>
<evidence type="ECO:0000256" key="3">
    <source>
        <dbReference type="ARBA" id="ARBA00022729"/>
    </source>
</evidence>
<evidence type="ECO:0000256" key="4">
    <source>
        <dbReference type="ARBA" id="ARBA00023136"/>
    </source>
</evidence>
<evidence type="ECO:0000313" key="9">
    <source>
        <dbReference type="Proteomes" id="UP001216139"/>
    </source>
</evidence>